<accession>A0ABS5IW43</accession>
<proteinExistence type="predicted"/>
<dbReference type="RefSeq" id="WP_211972280.1">
    <property type="nucleotide sequence ID" value="NZ_CBFHAM010000020.1"/>
</dbReference>
<evidence type="ECO:0000313" key="2">
    <source>
        <dbReference type="EMBL" id="MBS0027174.1"/>
    </source>
</evidence>
<dbReference type="Proteomes" id="UP000676386">
    <property type="component" value="Unassembled WGS sequence"/>
</dbReference>
<sequence length="190" mass="21797">MTNLLAYIRSLAPFSDQSWEMLSAHVTQQEFGKRAYLLKPGKVCNSLFFISKGYCKTSYDQDGQDINTGFYFECDIVTDINSFHKNEPATLSIQACEALTVIRFDKPALAVINRLSPESEAVGKKLMQLVATKQEEQIRFFRLLTVQKRYEYLEENMPGLLQRVSLTQLSSYLGVSRETLSRMRNKRGRS</sequence>
<dbReference type="InterPro" id="IPR000595">
    <property type="entry name" value="cNMP-bd_dom"/>
</dbReference>
<feature type="domain" description="Cyclic nucleotide-binding" evidence="1">
    <location>
        <begin position="29"/>
        <end position="109"/>
    </location>
</feature>
<dbReference type="Gene3D" id="2.60.120.10">
    <property type="entry name" value="Jelly Rolls"/>
    <property type="match status" value="1"/>
</dbReference>
<evidence type="ECO:0000313" key="3">
    <source>
        <dbReference type="Proteomes" id="UP000676386"/>
    </source>
</evidence>
<gene>
    <name evidence="2" type="ORF">KE626_07630</name>
</gene>
<dbReference type="InterPro" id="IPR014710">
    <property type="entry name" value="RmlC-like_jellyroll"/>
</dbReference>
<evidence type="ECO:0000259" key="1">
    <source>
        <dbReference type="Pfam" id="PF00027"/>
    </source>
</evidence>
<dbReference type="SUPFAM" id="SSF51206">
    <property type="entry name" value="cAMP-binding domain-like"/>
    <property type="match status" value="1"/>
</dbReference>
<comment type="caution">
    <text evidence="2">The sequence shown here is derived from an EMBL/GenBank/DDBJ whole genome shotgun (WGS) entry which is preliminary data.</text>
</comment>
<dbReference type="Pfam" id="PF00027">
    <property type="entry name" value="cNMP_binding"/>
    <property type="match status" value="1"/>
</dbReference>
<reference evidence="2 3" key="1">
    <citation type="submission" date="2021-04" db="EMBL/GenBank/DDBJ databases">
        <title>Chitinophaga sp. nov., isolated from the rhizosphere soil.</title>
        <authorList>
            <person name="He S."/>
        </authorList>
    </citation>
    <scope>NUCLEOTIDE SEQUENCE [LARGE SCALE GENOMIC DNA]</scope>
    <source>
        <strain evidence="2 3">2R12</strain>
    </source>
</reference>
<organism evidence="2 3">
    <name type="scientific">Chitinophaga hostae</name>
    <dbReference type="NCBI Taxonomy" id="2831022"/>
    <lineage>
        <taxon>Bacteria</taxon>
        <taxon>Pseudomonadati</taxon>
        <taxon>Bacteroidota</taxon>
        <taxon>Chitinophagia</taxon>
        <taxon>Chitinophagales</taxon>
        <taxon>Chitinophagaceae</taxon>
        <taxon>Chitinophaga</taxon>
    </lineage>
</organism>
<dbReference type="InterPro" id="IPR018490">
    <property type="entry name" value="cNMP-bd_dom_sf"/>
</dbReference>
<keyword evidence="3" id="KW-1185">Reference proteome</keyword>
<protein>
    <submittedName>
        <fullName evidence="2">Crp/Fnr family transcriptional regulator</fullName>
    </submittedName>
</protein>
<name>A0ABS5IW43_9BACT</name>
<dbReference type="EMBL" id="JAGTXB010000003">
    <property type="protein sequence ID" value="MBS0027174.1"/>
    <property type="molecule type" value="Genomic_DNA"/>
</dbReference>